<dbReference type="Proteomes" id="UP000016960">
    <property type="component" value="Unassembled WGS sequence"/>
</dbReference>
<name>U5DGJ7_9CHRO</name>
<comment type="caution">
    <text evidence="2">The sequence shown here is derived from an EMBL/GenBank/DDBJ whole genome shotgun (WGS) entry which is preliminary data.</text>
</comment>
<dbReference type="EMBL" id="ASSJ01000076">
    <property type="protein sequence ID" value="ERN40412.1"/>
    <property type="molecule type" value="Genomic_DNA"/>
</dbReference>
<evidence type="ECO:0000256" key="1">
    <source>
        <dbReference type="SAM" id="SignalP"/>
    </source>
</evidence>
<reference evidence="2 3" key="1">
    <citation type="submission" date="2013-05" db="EMBL/GenBank/DDBJ databases">
        <title>Draft genome sequence of Rubidibacter lacunae KORDI 51-2.</title>
        <authorList>
            <person name="Choi D.H."/>
            <person name="Noh J.H."/>
            <person name="Kwon K.-K."/>
            <person name="Lee J.-H."/>
            <person name="Ryu J.-Y."/>
        </authorList>
    </citation>
    <scope>NUCLEOTIDE SEQUENCE [LARGE SCALE GENOMIC DNA]</scope>
    <source>
        <strain evidence="2 3">KORDI 51-2</strain>
    </source>
</reference>
<proteinExistence type="predicted"/>
<feature type="chain" id="PRO_5004658915" evidence="1">
    <location>
        <begin position="23"/>
        <end position="190"/>
    </location>
</feature>
<organism evidence="2 3">
    <name type="scientific">Rubidibacter lacunae KORDI 51-2</name>
    <dbReference type="NCBI Taxonomy" id="582515"/>
    <lineage>
        <taxon>Bacteria</taxon>
        <taxon>Bacillati</taxon>
        <taxon>Cyanobacteriota</taxon>
        <taxon>Cyanophyceae</taxon>
        <taxon>Oscillatoriophycideae</taxon>
        <taxon>Chroococcales</taxon>
        <taxon>Aphanothecaceae</taxon>
        <taxon>Rubidibacter</taxon>
    </lineage>
</organism>
<dbReference type="InParanoid" id="U5DGJ7"/>
<dbReference type="STRING" id="582515.KR51_00029510"/>
<evidence type="ECO:0000313" key="2">
    <source>
        <dbReference type="EMBL" id="ERN40412.1"/>
    </source>
</evidence>
<evidence type="ECO:0000313" key="3">
    <source>
        <dbReference type="Proteomes" id="UP000016960"/>
    </source>
</evidence>
<dbReference type="AlphaFoldDB" id="U5DGJ7"/>
<dbReference type="OrthoDB" id="428409at2"/>
<gene>
    <name evidence="2" type="ORF">KR51_00029510</name>
</gene>
<keyword evidence="1" id="KW-0732">Signal</keyword>
<sequence length="190" mass="20481">MRSIYKLILTGVALSWSLPARAQQVSLEQLCRSFPQNSRCVRVEQGLPSVVSGVGVPDNGTCTPLLEEQSGTDEVVAGGGSLLSGVPLVNIIAGRGNRKTNFLVPASPPFSSYIVQLQALMTAEYRITLTLDYPNRSNVEILREGLMLFEQQLHGLSGSAQTGQPSRLRVDASSTNRPSATYRLAAYGCR</sequence>
<dbReference type="RefSeq" id="WP_022608542.1">
    <property type="nucleotide sequence ID" value="NZ_ASSJ01000076.1"/>
</dbReference>
<feature type="signal peptide" evidence="1">
    <location>
        <begin position="1"/>
        <end position="22"/>
    </location>
</feature>
<keyword evidence="3" id="KW-1185">Reference proteome</keyword>
<protein>
    <submittedName>
        <fullName evidence="2">Uncharacterized protein</fullName>
    </submittedName>
</protein>
<accession>U5DGJ7</accession>